<keyword evidence="1" id="KW-0479">Metal-binding</keyword>
<keyword evidence="8" id="KW-1185">Reference proteome</keyword>
<evidence type="ECO:0000256" key="5">
    <source>
        <dbReference type="SAM" id="SignalP"/>
    </source>
</evidence>
<dbReference type="Pfam" id="PF02449">
    <property type="entry name" value="Glyco_hydro_42"/>
    <property type="match status" value="1"/>
</dbReference>
<dbReference type="AlphaFoldDB" id="A0A7X8XYC4"/>
<evidence type="ECO:0000313" key="7">
    <source>
        <dbReference type="EMBL" id="NLR94081.1"/>
    </source>
</evidence>
<organism evidence="7 8">
    <name type="scientific">Flammeovirga agarivorans</name>
    <dbReference type="NCBI Taxonomy" id="2726742"/>
    <lineage>
        <taxon>Bacteria</taxon>
        <taxon>Pseudomonadati</taxon>
        <taxon>Bacteroidota</taxon>
        <taxon>Cytophagia</taxon>
        <taxon>Cytophagales</taxon>
        <taxon>Flammeovirgaceae</taxon>
        <taxon>Flammeovirga</taxon>
    </lineage>
</organism>
<keyword evidence="2" id="KW-0378">Hydrolase</keyword>
<evidence type="ECO:0000313" key="8">
    <source>
        <dbReference type="Proteomes" id="UP000585050"/>
    </source>
</evidence>
<feature type="signal peptide" evidence="5">
    <location>
        <begin position="1"/>
        <end position="18"/>
    </location>
</feature>
<dbReference type="InterPro" id="IPR003476">
    <property type="entry name" value="Glyco_hydro_42"/>
</dbReference>
<keyword evidence="5" id="KW-0732">Signal</keyword>
<feature type="chain" id="PRO_5030693456" description="Glycoside hydrolase family 42 N-terminal domain-containing protein" evidence="5">
    <location>
        <begin position="19"/>
        <end position="743"/>
    </location>
</feature>
<dbReference type="GO" id="GO:0005975">
    <property type="term" value="P:carbohydrate metabolic process"/>
    <property type="evidence" value="ECO:0007669"/>
    <property type="project" value="InterPro"/>
</dbReference>
<name>A0A7X8XYC4_9BACT</name>
<dbReference type="RefSeq" id="WP_168884792.1">
    <property type="nucleotide sequence ID" value="NZ_JABAIL010000009.1"/>
</dbReference>
<evidence type="ECO:0000256" key="4">
    <source>
        <dbReference type="ARBA" id="ARBA00023295"/>
    </source>
</evidence>
<keyword evidence="4" id="KW-0326">Glycosidase</keyword>
<gene>
    <name evidence="7" type="ORF">HGP29_22960</name>
</gene>
<reference evidence="7 8" key="1">
    <citation type="submission" date="2020-04" db="EMBL/GenBank/DDBJ databases">
        <title>Flammeovirga sp. SR4, a novel species isolated from seawater.</title>
        <authorList>
            <person name="Wang X."/>
        </authorList>
    </citation>
    <scope>NUCLEOTIDE SEQUENCE [LARGE SCALE GENOMIC DNA]</scope>
    <source>
        <strain evidence="7 8">SR4</strain>
    </source>
</reference>
<dbReference type="InterPro" id="IPR017853">
    <property type="entry name" value="GH"/>
</dbReference>
<evidence type="ECO:0000256" key="3">
    <source>
        <dbReference type="ARBA" id="ARBA00022833"/>
    </source>
</evidence>
<dbReference type="Proteomes" id="UP000585050">
    <property type="component" value="Unassembled WGS sequence"/>
</dbReference>
<keyword evidence="3" id="KW-0862">Zinc</keyword>
<evidence type="ECO:0000259" key="6">
    <source>
        <dbReference type="Pfam" id="PF02449"/>
    </source>
</evidence>
<feature type="domain" description="Glycoside hydrolase family 42 N-terminal" evidence="6">
    <location>
        <begin position="52"/>
        <end position="420"/>
    </location>
</feature>
<dbReference type="InterPro" id="IPR013529">
    <property type="entry name" value="Glyco_hydro_42_N"/>
</dbReference>
<dbReference type="Gene3D" id="3.20.20.80">
    <property type="entry name" value="Glycosidases"/>
    <property type="match status" value="1"/>
</dbReference>
<sequence>MKLFYLLIFLILSNFLQAQVRPTTIGKIGDKPVVLRDGDPILFKGIQYWGLDDWNTGYWEEDIKNIKKLGLNGVRLNIAWDHIEAQEGVFTFDQLDGLLDLLEKNDLTVVLQFNQSAHEWKPSWFEQKYSSKELLVKDVVGKHQYGRLSFSSVPYKKHYYNYVRNTVAHVKNRSSIIAYSVYTEPHFADKEQWLDYNKYNRQGFRTWIKTRYESIDQLNEAWNTTFGSFDKVEPYKKTPESDWTQMPDSERKHFADWNLWNCVAKADFISGLISDCKKIDKNHLFTQNMMWKWSGKYGVNVALDPEINYDYADIIGINVYPYPKNAYKVGASVNFIRSMFQNEKPVWLGEFSIKSGNPTEEDLSDMLSGAFEVGCTGFVYFTYNGQAEKGGEEYGIEHYGVLDRNRKKKDAFYELQNYMKTEVEGNEDEILNAPLPEPMLNVLWPQMNKIYTYLQEDFNLNLYVSAFNYGNIDNDLPVNVITEKQLINGDYDKSLPLLVPPMPMTHKKVGNTLKKHIKNDGLHVFVAGRFNQYTFSNQQEVQNKGVRRLDSNLGLAFQTLVEGTNKHKLTFQKDFYSIRAKSSYTPKNDQISLSPTDDLEVLATWDNGGIAIGIQTLGQGDIFYIGSHYFNLLDVGSNKRAFNASILKSYYEYTKARDQVTSIDKFKKKKKKKRLIRLYDKKYKVEISGKYTYQVMTYEGRMFQAEDVPQQDPIIDLHDLPSGEFIIKIKASSDHQTDIIVIP</sequence>
<dbReference type="GO" id="GO:0009341">
    <property type="term" value="C:beta-galactosidase complex"/>
    <property type="evidence" value="ECO:0007669"/>
    <property type="project" value="InterPro"/>
</dbReference>
<dbReference type="PANTHER" id="PTHR36447">
    <property type="entry name" value="BETA-GALACTOSIDASE GANA"/>
    <property type="match status" value="1"/>
</dbReference>
<evidence type="ECO:0000256" key="2">
    <source>
        <dbReference type="ARBA" id="ARBA00022801"/>
    </source>
</evidence>
<evidence type="ECO:0000256" key="1">
    <source>
        <dbReference type="ARBA" id="ARBA00022723"/>
    </source>
</evidence>
<dbReference type="EMBL" id="JABAIL010000009">
    <property type="protein sequence ID" value="NLR94081.1"/>
    <property type="molecule type" value="Genomic_DNA"/>
</dbReference>
<dbReference type="GO" id="GO:0004565">
    <property type="term" value="F:beta-galactosidase activity"/>
    <property type="evidence" value="ECO:0007669"/>
    <property type="project" value="InterPro"/>
</dbReference>
<dbReference type="SUPFAM" id="SSF51445">
    <property type="entry name" value="(Trans)glycosidases"/>
    <property type="match status" value="1"/>
</dbReference>
<proteinExistence type="predicted"/>
<comment type="caution">
    <text evidence="7">The sequence shown here is derived from an EMBL/GenBank/DDBJ whole genome shotgun (WGS) entry which is preliminary data.</text>
</comment>
<dbReference type="PANTHER" id="PTHR36447:SF2">
    <property type="entry name" value="BETA-GALACTOSIDASE YESZ"/>
    <property type="match status" value="1"/>
</dbReference>
<dbReference type="GO" id="GO:0046872">
    <property type="term" value="F:metal ion binding"/>
    <property type="evidence" value="ECO:0007669"/>
    <property type="project" value="UniProtKB-KW"/>
</dbReference>
<accession>A0A7X8XYC4</accession>
<protein>
    <recommendedName>
        <fullName evidence="6">Glycoside hydrolase family 42 N-terminal domain-containing protein</fullName>
    </recommendedName>
</protein>